<keyword evidence="8" id="KW-0479">Metal-binding</keyword>
<keyword evidence="8" id="KW-0464">Manganese</keyword>
<name>A0AAV8Z4Y2_9CUCU</name>
<dbReference type="Proteomes" id="UP001162162">
    <property type="component" value="Unassembled WGS sequence"/>
</dbReference>
<keyword evidence="3" id="KW-0333">Golgi apparatus</keyword>
<evidence type="ECO:0000256" key="2">
    <source>
        <dbReference type="ARBA" id="ARBA00006557"/>
    </source>
</evidence>
<comment type="cofactor">
    <cofactor evidence="8">
        <name>Mn(2+)</name>
        <dbReference type="ChEBI" id="CHEBI:29035"/>
    </cofactor>
</comment>
<evidence type="ECO:0000256" key="6">
    <source>
        <dbReference type="PIRSR" id="PIRSR624869-1"/>
    </source>
</evidence>
<feature type="active site" evidence="6">
    <location>
        <position position="240"/>
    </location>
</feature>
<dbReference type="InterPro" id="IPR009581">
    <property type="entry name" value="FAM20_C"/>
</dbReference>
<sequence>ILSSSESEVIKPLTIEEKIFQELNKLPIQYKGKPLGEDKSIDLFLDSIKKSKTQEGINLLKLWKEANSGGNQQVVFKPKWYSKYEVIEGPVYAGKDRYGSEIVGFYLSLILKRYLTPISVERKLSLKQDIVPAATKRLLDTIFERNNKTCVYGKCYFCKKEDPVCEDQNLLLTGAVIFNINASLNSYRSPWQRTYKKGKKALWQEYPESYCKTVKQKLTKKRLHDLIDTSIFDFLIQNGDRHHYETFGDTVIWLDNGKGLGNPNIHHLDILAPLYQCCILRRQTWQLLRSLTGGKLRERLESMPDIGNIITEDHINAIEERLLIIFATVEYCTHKQEENYLAAT</sequence>
<dbReference type="GO" id="GO:0005524">
    <property type="term" value="F:ATP binding"/>
    <property type="evidence" value="ECO:0007669"/>
    <property type="project" value="UniProtKB-KW"/>
</dbReference>
<keyword evidence="7" id="KW-0067">ATP-binding</keyword>
<evidence type="ECO:0000256" key="4">
    <source>
        <dbReference type="ARBA" id="ARBA00023157"/>
    </source>
</evidence>
<feature type="binding site" evidence="7">
    <location>
        <position position="255"/>
    </location>
    <ligand>
        <name>ATP</name>
        <dbReference type="ChEBI" id="CHEBI:30616"/>
    </ligand>
</feature>
<evidence type="ECO:0000259" key="9">
    <source>
        <dbReference type="Pfam" id="PF06702"/>
    </source>
</evidence>
<reference evidence="10" key="1">
    <citation type="journal article" date="2023" name="Insect Mol. Biol.">
        <title>Genome sequencing provides insights into the evolution of gene families encoding plant cell wall-degrading enzymes in longhorned beetles.</title>
        <authorList>
            <person name="Shin N.R."/>
            <person name="Okamura Y."/>
            <person name="Kirsch R."/>
            <person name="Pauchet Y."/>
        </authorList>
    </citation>
    <scope>NUCLEOTIDE SEQUENCE</scope>
    <source>
        <strain evidence="10">AMC_N1</strain>
    </source>
</reference>
<protein>
    <recommendedName>
        <fullName evidence="9">FAM20 C-terminal domain-containing protein</fullName>
    </recommendedName>
</protein>
<evidence type="ECO:0000256" key="1">
    <source>
        <dbReference type="ARBA" id="ARBA00004555"/>
    </source>
</evidence>
<dbReference type="Pfam" id="PF06702">
    <property type="entry name" value="Fam20C"/>
    <property type="match status" value="1"/>
</dbReference>
<comment type="caution">
    <text evidence="10">The sequence shown here is derived from an EMBL/GenBank/DDBJ whole genome shotgun (WGS) entry which is preliminary data.</text>
</comment>
<evidence type="ECO:0000256" key="5">
    <source>
        <dbReference type="ARBA" id="ARBA00023180"/>
    </source>
</evidence>
<evidence type="ECO:0000256" key="8">
    <source>
        <dbReference type="PIRSR" id="PIRSR624869-3"/>
    </source>
</evidence>
<dbReference type="AlphaFoldDB" id="A0AAV8Z4Y2"/>
<feature type="binding site" evidence="7">
    <location>
        <position position="77"/>
    </location>
    <ligand>
        <name>ATP</name>
        <dbReference type="ChEBI" id="CHEBI:30616"/>
    </ligand>
</feature>
<dbReference type="InterPro" id="IPR024869">
    <property type="entry name" value="FAM20"/>
</dbReference>
<dbReference type="EMBL" id="JAPWTK010000016">
    <property type="protein sequence ID" value="KAJ8958640.1"/>
    <property type="molecule type" value="Genomic_DNA"/>
</dbReference>
<gene>
    <name evidence="10" type="ORF">NQ318_016365</name>
</gene>
<keyword evidence="7" id="KW-0547">Nucleotide-binding</keyword>
<keyword evidence="11" id="KW-1185">Reference proteome</keyword>
<dbReference type="GO" id="GO:0005794">
    <property type="term" value="C:Golgi apparatus"/>
    <property type="evidence" value="ECO:0007669"/>
    <property type="project" value="UniProtKB-SubCell"/>
</dbReference>
<evidence type="ECO:0000256" key="3">
    <source>
        <dbReference type="ARBA" id="ARBA00023034"/>
    </source>
</evidence>
<feature type="binding site" evidence="8">
    <location>
        <position position="255"/>
    </location>
    <ligand>
        <name>Mn(2+)</name>
        <dbReference type="ChEBI" id="CHEBI:29035"/>
    </ligand>
</feature>
<comment type="subcellular location">
    <subcellularLocation>
        <location evidence="1">Golgi apparatus</location>
    </subcellularLocation>
</comment>
<feature type="binding site" evidence="8">
    <location>
        <position position="96"/>
    </location>
    <ligand>
        <name>Mn(2+)</name>
        <dbReference type="ChEBI" id="CHEBI:29035"/>
    </ligand>
</feature>
<dbReference type="GO" id="GO:0016773">
    <property type="term" value="F:phosphotransferase activity, alcohol group as acceptor"/>
    <property type="evidence" value="ECO:0007669"/>
    <property type="project" value="TreeGrafter"/>
</dbReference>
<evidence type="ECO:0000256" key="7">
    <source>
        <dbReference type="PIRSR" id="PIRSR624869-2"/>
    </source>
</evidence>
<dbReference type="GO" id="GO:0046872">
    <property type="term" value="F:metal ion binding"/>
    <property type="evidence" value="ECO:0007669"/>
    <property type="project" value="UniProtKB-KW"/>
</dbReference>
<feature type="non-terminal residue" evidence="10">
    <location>
        <position position="1"/>
    </location>
</feature>
<comment type="similarity">
    <text evidence="2">Belongs to the FAM20 family.</text>
</comment>
<keyword evidence="5" id="KW-0325">Glycoprotein</keyword>
<evidence type="ECO:0000313" key="11">
    <source>
        <dbReference type="Proteomes" id="UP001162162"/>
    </source>
</evidence>
<dbReference type="PANTHER" id="PTHR12450:SF14">
    <property type="entry name" value="GLYCOSAMINOGLYCAN XYLOSYLKINASE"/>
    <property type="match status" value="1"/>
</dbReference>
<keyword evidence="4" id="KW-1015">Disulfide bond</keyword>
<proteinExistence type="inferred from homology"/>
<accession>A0AAV8Z4Y2</accession>
<feature type="domain" description="FAM20 C-terminal" evidence="9">
    <location>
        <begin position="145"/>
        <end position="339"/>
    </location>
</feature>
<feature type="binding site" evidence="7">
    <location>
        <position position="245"/>
    </location>
    <ligand>
        <name>ATP</name>
        <dbReference type="ChEBI" id="CHEBI:30616"/>
    </ligand>
</feature>
<dbReference type="PANTHER" id="PTHR12450">
    <property type="entry name" value="DENTIN MATRIX PROTEIN 4 PROTEIN FAM20"/>
    <property type="match status" value="1"/>
</dbReference>
<organism evidence="10 11">
    <name type="scientific">Aromia moschata</name>
    <dbReference type="NCBI Taxonomy" id="1265417"/>
    <lineage>
        <taxon>Eukaryota</taxon>
        <taxon>Metazoa</taxon>
        <taxon>Ecdysozoa</taxon>
        <taxon>Arthropoda</taxon>
        <taxon>Hexapoda</taxon>
        <taxon>Insecta</taxon>
        <taxon>Pterygota</taxon>
        <taxon>Neoptera</taxon>
        <taxon>Endopterygota</taxon>
        <taxon>Coleoptera</taxon>
        <taxon>Polyphaga</taxon>
        <taxon>Cucujiformia</taxon>
        <taxon>Chrysomeloidea</taxon>
        <taxon>Cerambycidae</taxon>
        <taxon>Cerambycinae</taxon>
        <taxon>Callichromatini</taxon>
        <taxon>Aromia</taxon>
    </lineage>
</organism>
<evidence type="ECO:0000313" key="10">
    <source>
        <dbReference type="EMBL" id="KAJ8958640.1"/>
    </source>
</evidence>